<evidence type="ECO:0000313" key="2">
    <source>
        <dbReference type="WBParaSite" id="nRc.2.0.1.t12754-RA"/>
    </source>
</evidence>
<dbReference type="Proteomes" id="UP000887565">
    <property type="component" value="Unplaced"/>
</dbReference>
<dbReference type="WBParaSite" id="nRc.2.0.1.t12754-RA">
    <property type="protein sequence ID" value="nRc.2.0.1.t12754-RA"/>
    <property type="gene ID" value="nRc.2.0.1.g12754"/>
</dbReference>
<evidence type="ECO:0000313" key="1">
    <source>
        <dbReference type="Proteomes" id="UP000887565"/>
    </source>
</evidence>
<reference evidence="2" key="1">
    <citation type="submission" date="2022-11" db="UniProtKB">
        <authorList>
            <consortium name="WormBaseParasite"/>
        </authorList>
    </citation>
    <scope>IDENTIFICATION</scope>
</reference>
<keyword evidence="1" id="KW-1185">Reference proteome</keyword>
<sequence>MEQRATLCSDSIVWDLEEDMLRDICNGYGDKAGSQERDWYTIGCNGPAIFCLPDRLNVFIPLPCHIKK</sequence>
<proteinExistence type="predicted"/>
<organism evidence="1 2">
    <name type="scientific">Romanomermis culicivorax</name>
    <name type="common">Nematode worm</name>
    <dbReference type="NCBI Taxonomy" id="13658"/>
    <lineage>
        <taxon>Eukaryota</taxon>
        <taxon>Metazoa</taxon>
        <taxon>Ecdysozoa</taxon>
        <taxon>Nematoda</taxon>
        <taxon>Enoplea</taxon>
        <taxon>Dorylaimia</taxon>
        <taxon>Mermithida</taxon>
        <taxon>Mermithoidea</taxon>
        <taxon>Mermithidae</taxon>
        <taxon>Romanomermis</taxon>
    </lineage>
</organism>
<dbReference type="AlphaFoldDB" id="A0A915IG25"/>
<protein>
    <submittedName>
        <fullName evidence="2">Uncharacterized protein</fullName>
    </submittedName>
</protein>
<name>A0A915IG25_ROMCU</name>
<accession>A0A915IG25</accession>